<dbReference type="InterPro" id="IPR010845">
    <property type="entry name" value="FlaF"/>
</dbReference>
<keyword evidence="1" id="KW-0282">Flagellum</keyword>
<dbReference type="RefSeq" id="WP_049835963.1">
    <property type="nucleotide sequence ID" value="NZ_CP012160.1"/>
</dbReference>
<dbReference type="GO" id="GO:0044781">
    <property type="term" value="P:bacterial-type flagellum organization"/>
    <property type="evidence" value="ECO:0007669"/>
    <property type="project" value="InterPro"/>
</dbReference>
<keyword evidence="1" id="KW-0966">Cell projection</keyword>
<name>A0A0K0YA63_9RHOB</name>
<gene>
    <name evidence="1" type="ORF">OSB_32980</name>
</gene>
<dbReference type="PATRIC" id="fig|1458307.3.peg.3321"/>
<organism evidence="1 2">
    <name type="scientific">Octadecabacter temperatus</name>
    <dbReference type="NCBI Taxonomy" id="1458307"/>
    <lineage>
        <taxon>Bacteria</taxon>
        <taxon>Pseudomonadati</taxon>
        <taxon>Pseudomonadota</taxon>
        <taxon>Alphaproteobacteria</taxon>
        <taxon>Rhodobacterales</taxon>
        <taxon>Roseobacteraceae</taxon>
        <taxon>Octadecabacter</taxon>
    </lineage>
</organism>
<proteinExistence type="predicted"/>
<keyword evidence="2" id="KW-1185">Reference proteome</keyword>
<protein>
    <submittedName>
        <fullName evidence="1">Flagellar biosynthesis regulatory protein FlaF</fullName>
    </submittedName>
</protein>
<dbReference type="Proteomes" id="UP000067444">
    <property type="component" value="Chromosome"/>
</dbReference>
<evidence type="ECO:0000313" key="1">
    <source>
        <dbReference type="EMBL" id="AKS47811.1"/>
    </source>
</evidence>
<dbReference type="NCBIfam" id="NF009435">
    <property type="entry name" value="PRK12794.1"/>
    <property type="match status" value="1"/>
</dbReference>
<dbReference type="EMBL" id="CP012160">
    <property type="protein sequence ID" value="AKS47811.1"/>
    <property type="molecule type" value="Genomic_DNA"/>
</dbReference>
<dbReference type="AlphaFoldDB" id="A0A0K0YA63"/>
<evidence type="ECO:0000313" key="2">
    <source>
        <dbReference type="Proteomes" id="UP000067444"/>
    </source>
</evidence>
<dbReference type="KEGG" id="otm:OSB_32980"/>
<sequence>MNIAEQAQHAYAPKTSALKTGRSAEHHLFSEVTCRLRNAAKQQASNFPAFAEAVHANRAVWTHLASQVADDENALSEDLRARIFYLAEFTSFHSRKVLKGEADVAPLVEINTAMMRGLAAKGGH</sequence>
<accession>A0A0K0YA63</accession>
<dbReference type="STRING" id="1458307.OSB_32980"/>
<reference evidence="1 2" key="1">
    <citation type="journal article" date="2015" name="Genome Announc.">
        <title>Closed Genome Sequence of Octadecabacter temperatus SB1, the First Mesophilic Species of the Genus Octadecabacter.</title>
        <authorList>
            <person name="Voget S."/>
            <person name="Billerbeck S."/>
            <person name="Simon M."/>
            <person name="Daniel R."/>
        </authorList>
    </citation>
    <scope>NUCLEOTIDE SEQUENCE [LARGE SCALE GENOMIC DNA]</scope>
    <source>
        <strain evidence="1 2">SB1</strain>
    </source>
</reference>
<keyword evidence="1" id="KW-0969">Cilium</keyword>
<dbReference type="Pfam" id="PF07309">
    <property type="entry name" value="FlaF"/>
    <property type="match status" value="1"/>
</dbReference>